<feature type="domain" description="PAS" evidence="3">
    <location>
        <begin position="109"/>
        <end position="166"/>
    </location>
</feature>
<dbReference type="InterPro" id="IPR043128">
    <property type="entry name" value="Rev_trsase/Diguanyl_cyclase"/>
</dbReference>
<dbReference type="PANTHER" id="PTHR44757:SF2">
    <property type="entry name" value="BIOFILM ARCHITECTURE MAINTENANCE PROTEIN MBAA"/>
    <property type="match status" value="1"/>
</dbReference>
<gene>
    <name evidence="7" type="ORF">SAMN02745168_2364</name>
</gene>
<dbReference type="AlphaFoldDB" id="A0A1W2BT54"/>
<dbReference type="OrthoDB" id="9804747at2"/>
<evidence type="ECO:0000259" key="3">
    <source>
        <dbReference type="PROSITE" id="PS50112"/>
    </source>
</evidence>
<dbReference type="Pfam" id="PF13426">
    <property type="entry name" value="PAS_9"/>
    <property type="match status" value="2"/>
</dbReference>
<dbReference type="SMART" id="SM00086">
    <property type="entry name" value="PAC"/>
    <property type="match status" value="4"/>
</dbReference>
<dbReference type="PROSITE" id="PS50112">
    <property type="entry name" value="PAS"/>
    <property type="match status" value="2"/>
</dbReference>
<dbReference type="NCBIfam" id="TIGR00254">
    <property type="entry name" value="GGDEF"/>
    <property type="match status" value="1"/>
</dbReference>
<dbReference type="SUPFAM" id="SSF55785">
    <property type="entry name" value="PYP-like sensor domain (PAS domain)"/>
    <property type="match status" value="4"/>
</dbReference>
<dbReference type="InterPro" id="IPR052155">
    <property type="entry name" value="Biofilm_reg_signaling"/>
</dbReference>
<proteinExistence type="predicted"/>
<dbReference type="InterPro" id="IPR000160">
    <property type="entry name" value="GGDEF_dom"/>
</dbReference>
<keyword evidence="2" id="KW-0812">Transmembrane</keyword>
<dbReference type="InterPro" id="IPR000700">
    <property type="entry name" value="PAS-assoc_C"/>
</dbReference>
<dbReference type="SUPFAM" id="SSF55073">
    <property type="entry name" value="Nucleotide cyclase"/>
    <property type="match status" value="1"/>
</dbReference>
<evidence type="ECO:0000259" key="5">
    <source>
        <dbReference type="PROSITE" id="PS50887"/>
    </source>
</evidence>
<dbReference type="InterPro" id="IPR037522">
    <property type="entry name" value="HD_GYP_dom"/>
</dbReference>
<feature type="domain" description="GGDEF" evidence="5">
    <location>
        <begin position="646"/>
        <end position="785"/>
    </location>
</feature>
<dbReference type="RefSeq" id="WP_084235042.1">
    <property type="nucleotide sequence ID" value="NZ_FWXW01000006.1"/>
</dbReference>
<feature type="region of interest" description="Disordered" evidence="1">
    <location>
        <begin position="421"/>
        <end position="446"/>
    </location>
</feature>
<feature type="domain" description="PAC" evidence="4">
    <location>
        <begin position="183"/>
        <end position="235"/>
    </location>
</feature>
<evidence type="ECO:0000313" key="7">
    <source>
        <dbReference type="EMBL" id="SMC76167.1"/>
    </source>
</evidence>
<sequence length="969" mass="108603">MSRKNTRLSIVLTGLLVSLVMLLTMVFLNAGGIKNSFMQGILLAMTIAAVAGTAILLVILDTKEPAEKPSDPDGSALTGAISDRQLDLCGEAIQHDFDLSIAQKFLKDQDPVFRILFDPLSFGICFVSAEGRILKANVKFRHILGYTEDELRDMPLMDLTFPGEREAAETFFRTPPGPEDRAASKEQLLFRKDGSSIWTDLSVLPFPNVKDTGRYLLIIIQDITDRKLAEAALKESEDGLKKAQAIAHMGSWEADIYSGQAVVSEEARRILNLKGEKYPITKDEIRNSIHAEDRGKFDRALTWLLDKGETCDLEYRIQPAEGEKERIVHAFASLERNKDGAPEKILGVVLDITALRRIEEELRVSQLQFAAVFQQAPVGIGIADSSSGRFFCSNGKLREITGRTEAELGKEGAERLIVEEILSGETKEEPPEKSSPGSHGRKKLRRPDGSMIWIRQTRIQVHTGDVGDGLILWMLEDISEQARTEEALEASEAKHRTMVANISDVILIVDRQFKATYCSPNLGTRCGWNAEDIVGKDIRVFLHPDEEKNLEGIFLGLLEQKAGSCNTLELQYLCRDGAYRPMEIAATNLLEDKNIQGVLINGQDITERKQREEQIYYLYYHDVLTDLYNRAFFDEEQKRLDTPRQLPLSVIIGDINGLKLINDAFGHAEGDKMLVEIARILKLCTRKEDIVARTGGDEFSILLPQTTGEEAHAILERIEAMCGETAANPETGIYFTSISLGHATKVLKEESFEAVIKTAEEYMYKRKLLEHKSLHGSIIASIRTAMHEKSHETEEEAGRIKDLSESLGKALGLSEYQLNELELLSSIHDIGKISIDEDVLFKPGKLTEDEWYQLKKHPEVGYRIAQASPELKHIADFILSHHERWDGSGYPQGLAGEDIPLLSRVMAVVDSYEAMTHNKPYRAAMSREEAIAELERNAGTQFDPEIVKAFVRQIRMQADDTHKEVRAES</sequence>
<dbReference type="Gene3D" id="3.30.70.270">
    <property type="match status" value="1"/>
</dbReference>
<dbReference type="PROSITE" id="PS50113">
    <property type="entry name" value="PAC"/>
    <property type="match status" value="4"/>
</dbReference>
<dbReference type="InterPro" id="IPR029787">
    <property type="entry name" value="Nucleotide_cyclase"/>
</dbReference>
<dbReference type="InterPro" id="IPR003607">
    <property type="entry name" value="HD/PDEase_dom"/>
</dbReference>
<keyword evidence="2" id="KW-0472">Membrane</keyword>
<dbReference type="SMART" id="SM00091">
    <property type="entry name" value="PAS"/>
    <property type="match status" value="3"/>
</dbReference>
<reference evidence="7 8" key="1">
    <citation type="submission" date="2017-04" db="EMBL/GenBank/DDBJ databases">
        <authorList>
            <person name="Afonso C.L."/>
            <person name="Miller P.J."/>
            <person name="Scott M.A."/>
            <person name="Spackman E."/>
            <person name="Goraichik I."/>
            <person name="Dimitrov K.M."/>
            <person name="Suarez D.L."/>
            <person name="Swayne D.E."/>
        </authorList>
    </citation>
    <scope>NUCLEOTIDE SEQUENCE [LARGE SCALE GENOMIC DNA]</scope>
    <source>
        <strain evidence="7 8">DSM 12816</strain>
    </source>
</reference>
<dbReference type="EMBL" id="FWXW01000006">
    <property type="protein sequence ID" value="SMC76167.1"/>
    <property type="molecule type" value="Genomic_DNA"/>
</dbReference>
<dbReference type="Gene3D" id="3.30.450.20">
    <property type="entry name" value="PAS domain"/>
    <property type="match status" value="4"/>
</dbReference>
<dbReference type="Pfam" id="PF00989">
    <property type="entry name" value="PAS"/>
    <property type="match status" value="1"/>
</dbReference>
<dbReference type="Pfam" id="PF13487">
    <property type="entry name" value="HD_5"/>
    <property type="match status" value="1"/>
</dbReference>
<dbReference type="Gene3D" id="2.10.70.100">
    <property type="match status" value="1"/>
</dbReference>
<accession>A0A1W2BT54</accession>
<evidence type="ECO:0000259" key="6">
    <source>
        <dbReference type="PROSITE" id="PS51832"/>
    </source>
</evidence>
<feature type="domain" description="HD-GYP" evidence="6">
    <location>
        <begin position="771"/>
        <end position="966"/>
    </location>
</feature>
<dbReference type="InterPro" id="IPR013655">
    <property type="entry name" value="PAS_fold_3"/>
</dbReference>
<dbReference type="InterPro" id="IPR035965">
    <property type="entry name" value="PAS-like_dom_sf"/>
</dbReference>
<feature type="transmembrane region" description="Helical" evidence="2">
    <location>
        <begin position="40"/>
        <end position="60"/>
    </location>
</feature>
<feature type="domain" description="PAS" evidence="3">
    <location>
        <begin position="491"/>
        <end position="561"/>
    </location>
</feature>
<feature type="domain" description="PAC" evidence="4">
    <location>
        <begin position="311"/>
        <end position="364"/>
    </location>
</feature>
<dbReference type="Pfam" id="PF00990">
    <property type="entry name" value="GGDEF"/>
    <property type="match status" value="1"/>
</dbReference>
<dbReference type="SMART" id="SM00267">
    <property type="entry name" value="GGDEF"/>
    <property type="match status" value="1"/>
</dbReference>
<keyword evidence="2" id="KW-1133">Transmembrane helix</keyword>
<dbReference type="InterPro" id="IPR001610">
    <property type="entry name" value="PAC"/>
</dbReference>
<feature type="domain" description="PAC" evidence="4">
    <location>
        <begin position="566"/>
        <end position="617"/>
    </location>
</feature>
<feature type="transmembrane region" description="Helical" evidence="2">
    <location>
        <begin position="6"/>
        <end position="28"/>
    </location>
</feature>
<protein>
    <submittedName>
        <fullName evidence="7">PAS domain S-box-containing protein/diguanylate cyclase (GGDEF) domain-containing protein</fullName>
    </submittedName>
</protein>
<dbReference type="PANTHER" id="PTHR44757">
    <property type="entry name" value="DIGUANYLATE CYCLASE DGCP"/>
    <property type="match status" value="1"/>
</dbReference>
<feature type="domain" description="PAC" evidence="4">
    <location>
        <begin position="438"/>
        <end position="490"/>
    </location>
</feature>
<evidence type="ECO:0000256" key="2">
    <source>
        <dbReference type="SAM" id="Phobius"/>
    </source>
</evidence>
<dbReference type="Gene3D" id="1.10.3210.10">
    <property type="entry name" value="Hypothetical protein af1432"/>
    <property type="match status" value="1"/>
</dbReference>
<dbReference type="CDD" id="cd00130">
    <property type="entry name" value="PAS"/>
    <property type="match status" value="3"/>
</dbReference>
<dbReference type="InterPro" id="IPR013767">
    <property type="entry name" value="PAS_fold"/>
</dbReference>
<dbReference type="PROSITE" id="PS50887">
    <property type="entry name" value="GGDEF"/>
    <property type="match status" value="1"/>
</dbReference>
<dbReference type="GO" id="GO:0006355">
    <property type="term" value="P:regulation of DNA-templated transcription"/>
    <property type="evidence" value="ECO:0007669"/>
    <property type="project" value="InterPro"/>
</dbReference>
<dbReference type="InterPro" id="IPR000014">
    <property type="entry name" value="PAS"/>
</dbReference>
<dbReference type="SUPFAM" id="SSF109604">
    <property type="entry name" value="HD-domain/PDEase-like"/>
    <property type="match status" value="1"/>
</dbReference>
<dbReference type="Pfam" id="PF08447">
    <property type="entry name" value="PAS_3"/>
    <property type="match status" value="1"/>
</dbReference>
<organism evidence="7 8">
    <name type="scientific">Papillibacter cinnamivorans DSM 12816</name>
    <dbReference type="NCBI Taxonomy" id="1122930"/>
    <lineage>
        <taxon>Bacteria</taxon>
        <taxon>Bacillati</taxon>
        <taxon>Bacillota</taxon>
        <taxon>Clostridia</taxon>
        <taxon>Eubacteriales</taxon>
        <taxon>Oscillospiraceae</taxon>
        <taxon>Papillibacter</taxon>
    </lineage>
</organism>
<dbReference type="PROSITE" id="PS51832">
    <property type="entry name" value="HD_GYP"/>
    <property type="match status" value="1"/>
</dbReference>
<dbReference type="Proteomes" id="UP000192790">
    <property type="component" value="Unassembled WGS sequence"/>
</dbReference>
<keyword evidence="8" id="KW-1185">Reference proteome</keyword>
<name>A0A1W2BT54_9FIRM</name>
<dbReference type="NCBIfam" id="TIGR00229">
    <property type="entry name" value="sensory_box"/>
    <property type="match status" value="3"/>
</dbReference>
<dbReference type="CDD" id="cd01949">
    <property type="entry name" value="GGDEF"/>
    <property type="match status" value="1"/>
</dbReference>
<dbReference type="CDD" id="cd00077">
    <property type="entry name" value="HDc"/>
    <property type="match status" value="1"/>
</dbReference>
<evidence type="ECO:0000259" key="4">
    <source>
        <dbReference type="PROSITE" id="PS50113"/>
    </source>
</evidence>
<evidence type="ECO:0000256" key="1">
    <source>
        <dbReference type="SAM" id="MobiDB-lite"/>
    </source>
</evidence>
<evidence type="ECO:0000313" key="8">
    <source>
        <dbReference type="Proteomes" id="UP000192790"/>
    </source>
</evidence>
<dbReference type="STRING" id="1122930.SAMN02745168_2364"/>